<dbReference type="GeneID" id="100906324"/>
<feature type="region of interest" description="Disordered" evidence="6">
    <location>
        <begin position="289"/>
        <end position="316"/>
    </location>
</feature>
<feature type="compositionally biased region" description="Polar residues" evidence="6">
    <location>
        <begin position="573"/>
        <end position="589"/>
    </location>
</feature>
<dbReference type="PROSITE" id="PS00108">
    <property type="entry name" value="PROTEIN_KINASE_ST"/>
    <property type="match status" value="1"/>
</dbReference>
<name>A0AAJ7PAU1_9ACAR</name>
<evidence type="ECO:0000256" key="5">
    <source>
        <dbReference type="SAM" id="Coils"/>
    </source>
</evidence>
<keyword evidence="4" id="KW-0137">Centromere</keyword>
<feature type="compositionally biased region" description="Low complexity" evidence="6">
    <location>
        <begin position="558"/>
        <end position="572"/>
    </location>
</feature>
<dbReference type="InterPro" id="IPR015661">
    <property type="entry name" value="Bub1/Mad3"/>
</dbReference>
<dbReference type="InterPro" id="IPR000719">
    <property type="entry name" value="Prot_kinase_dom"/>
</dbReference>
<feature type="coiled-coil region" evidence="5">
    <location>
        <begin position="209"/>
        <end position="259"/>
    </location>
</feature>
<keyword evidence="5" id="KW-0175">Coiled coil</keyword>
<evidence type="ECO:0000256" key="1">
    <source>
        <dbReference type="ARBA" id="ARBA00004629"/>
    </source>
</evidence>
<dbReference type="PANTHER" id="PTHR14030:SF4">
    <property type="entry name" value="BUB1 KINASE, ISOFORM A-RELATED"/>
    <property type="match status" value="1"/>
</dbReference>
<feature type="compositionally biased region" description="Polar residues" evidence="6">
    <location>
        <begin position="412"/>
        <end position="422"/>
    </location>
</feature>
<dbReference type="GO" id="GO:0032991">
    <property type="term" value="C:protein-containing complex"/>
    <property type="evidence" value="ECO:0007669"/>
    <property type="project" value="UniProtKB-ARBA"/>
</dbReference>
<dbReference type="PROSITE" id="PS50011">
    <property type="entry name" value="PROTEIN_KINASE_DOM"/>
    <property type="match status" value="1"/>
</dbReference>
<dbReference type="Pfam" id="PF00069">
    <property type="entry name" value="Pkinase"/>
    <property type="match status" value="1"/>
</dbReference>
<gene>
    <name evidence="9" type="primary">LOC100906324</name>
</gene>
<accession>A0AAJ7PAU1</accession>
<comment type="subcellular location">
    <subcellularLocation>
        <location evidence="1">Chromosome</location>
        <location evidence="1">Centromere</location>
        <location evidence="1">Kinetochore</location>
    </subcellularLocation>
</comment>
<sequence>MTPLWVDDIRDEFRKLEKGIDAGEEKTVDAYFRFLCFVNKNQRHLSEFLTPAVLRPHCLRLYREFTMNPDGLRNDAKFIQCLLWMANWNPRMYRDIIERNIGDRLAVTYVMYSRGLARRGRTEEAVALLKRGIEVNALPLNYLEETLKEVQGPHAANAKEMSCANQTAVENPILDPHQRFAGEQRDFAPDQCRTYDFKAVYPEYNAQEFQFEERRVQKWRLRRKEIEEKNLSKAKDEEIQKLRDTIEQLQNEKALLLAELAEPGRQPFELDASKKSELFDEMTDTVPLVSTQKPPRLSDVSVMNSQPTADATNAVGGNKTEMMTRDMRELFWNGTLDSTNLPASTETTMAKDDASETLQATAPPTRPKLEIFQENPAPQRITVFDENDHKRKALNTPTPAKRFAICADENRPSQSSRRTSGSPMPKMKSSDDLPSPPFGKDDDDKENVAPNGYQQPAYHSRRTSGVLVDAEGFETAPIPAEPEFEDDDDLGVTPLDEFENSAGRAVSTPSKNAPPELSWRVTEMLSGHGPLLVGHGRDSPNMDSPDRRLSTILEASKESGSSGSSNSLGTPSVARSSLASSVTDDTLPTLNPIVSDPFSPALRNKIILGSKMPYETVSGKLPAMKKKCAIHFSNGYRATIQKMIGEGGFAKVYFAQKDSEDDDGGDIDAEGEMTTCIVRNDHAAIKITNEISAGLWEYYILQTIFRRLSRQQSILPCIRKSIPEPHCAAYYDNGFLISLPYLPYGSLVDLVNRFQREVPELLARYLVIELMVIVMRLHENGIIHGDLKPDNVLFRKVPSIQMIGELRSKTQCLCLIDFGRAIDLEAYSSTSTTFSHVVNEDIQKCVAMREQRNWLFDFDWFGVANCAHTLLFGEYIEVEKTPSGDYTLKKRLPRYWNPEWWTMFFHGLLNMTATTSRPDHVDYPIKNIIELGGASLNNRESMKTLSLKLIQLNSMMQKR</sequence>
<feature type="domain" description="Protein kinase" evidence="7">
    <location>
        <begin position="638"/>
        <end position="959"/>
    </location>
</feature>
<dbReference type="RefSeq" id="XP_018496895.1">
    <property type="nucleotide sequence ID" value="XM_018641379.1"/>
</dbReference>
<dbReference type="InterPro" id="IPR013212">
    <property type="entry name" value="Mad3/Bub1_I"/>
</dbReference>
<feature type="compositionally biased region" description="Polar residues" evidence="6">
    <location>
        <begin position="301"/>
        <end position="311"/>
    </location>
</feature>
<dbReference type="SMART" id="SM00777">
    <property type="entry name" value="Mad3_BUB1_I"/>
    <property type="match status" value="1"/>
</dbReference>
<dbReference type="Gene3D" id="1.10.510.10">
    <property type="entry name" value="Transferase(Phosphotransferase) domain 1"/>
    <property type="match status" value="1"/>
</dbReference>
<evidence type="ECO:0000259" key="7">
    <source>
        <dbReference type="PROSITE" id="PS50011"/>
    </source>
</evidence>
<proteinExistence type="predicted"/>
<organism evidence="8 9">
    <name type="scientific">Galendromus occidentalis</name>
    <name type="common">western predatory mite</name>
    <dbReference type="NCBI Taxonomy" id="34638"/>
    <lineage>
        <taxon>Eukaryota</taxon>
        <taxon>Metazoa</taxon>
        <taxon>Ecdysozoa</taxon>
        <taxon>Arthropoda</taxon>
        <taxon>Chelicerata</taxon>
        <taxon>Arachnida</taxon>
        <taxon>Acari</taxon>
        <taxon>Parasitiformes</taxon>
        <taxon>Mesostigmata</taxon>
        <taxon>Gamasina</taxon>
        <taxon>Phytoseioidea</taxon>
        <taxon>Phytoseiidae</taxon>
        <taxon>Typhlodrominae</taxon>
        <taxon>Galendromus</taxon>
    </lineage>
</organism>
<evidence type="ECO:0000313" key="8">
    <source>
        <dbReference type="Proteomes" id="UP000694867"/>
    </source>
</evidence>
<evidence type="ECO:0000313" key="9">
    <source>
        <dbReference type="RefSeq" id="XP_018496895.1"/>
    </source>
</evidence>
<dbReference type="GO" id="GO:0005634">
    <property type="term" value="C:nucleus"/>
    <property type="evidence" value="ECO:0007669"/>
    <property type="project" value="TreeGrafter"/>
</dbReference>
<keyword evidence="3" id="KW-0995">Kinetochore</keyword>
<keyword evidence="8" id="KW-1185">Reference proteome</keyword>
<feature type="region of interest" description="Disordered" evidence="6">
    <location>
        <begin position="347"/>
        <end position="367"/>
    </location>
</feature>
<dbReference type="KEGG" id="goe:100906324"/>
<dbReference type="GO" id="GO:0005524">
    <property type="term" value="F:ATP binding"/>
    <property type="evidence" value="ECO:0007669"/>
    <property type="project" value="InterPro"/>
</dbReference>
<dbReference type="InterPro" id="IPR011009">
    <property type="entry name" value="Kinase-like_dom_sf"/>
</dbReference>
<dbReference type="PANTHER" id="PTHR14030">
    <property type="entry name" value="MITOTIC CHECKPOINT SERINE/THREONINE-PROTEIN KINASE BUB1"/>
    <property type="match status" value="1"/>
</dbReference>
<dbReference type="GO" id="GO:0007094">
    <property type="term" value="P:mitotic spindle assembly checkpoint signaling"/>
    <property type="evidence" value="ECO:0007669"/>
    <property type="project" value="InterPro"/>
</dbReference>
<feature type="region of interest" description="Disordered" evidence="6">
    <location>
        <begin position="556"/>
        <end position="594"/>
    </location>
</feature>
<evidence type="ECO:0000256" key="3">
    <source>
        <dbReference type="ARBA" id="ARBA00022838"/>
    </source>
</evidence>
<dbReference type="Proteomes" id="UP000694867">
    <property type="component" value="Unplaced"/>
</dbReference>
<keyword evidence="2" id="KW-0158">Chromosome</keyword>
<dbReference type="Gene3D" id="1.25.40.430">
    <property type="match status" value="1"/>
</dbReference>
<reference evidence="9" key="1">
    <citation type="submission" date="2025-08" db="UniProtKB">
        <authorList>
            <consortium name="RefSeq"/>
        </authorList>
    </citation>
    <scope>IDENTIFICATION</scope>
</reference>
<dbReference type="InterPro" id="IPR008271">
    <property type="entry name" value="Ser/Thr_kinase_AS"/>
</dbReference>
<protein>
    <submittedName>
        <fullName evidence="9">Uncharacterized protein LOC100906324</fullName>
    </submittedName>
</protein>
<feature type="region of interest" description="Disordered" evidence="6">
    <location>
        <begin position="383"/>
        <end position="463"/>
    </location>
</feature>
<evidence type="ECO:0000256" key="4">
    <source>
        <dbReference type="ARBA" id="ARBA00023328"/>
    </source>
</evidence>
<evidence type="ECO:0000256" key="2">
    <source>
        <dbReference type="ARBA" id="ARBA00022454"/>
    </source>
</evidence>
<dbReference type="AlphaFoldDB" id="A0AAJ7PAU1"/>
<dbReference type="GO" id="GO:0004672">
    <property type="term" value="F:protein kinase activity"/>
    <property type="evidence" value="ECO:0007669"/>
    <property type="project" value="InterPro"/>
</dbReference>
<dbReference type="SUPFAM" id="SSF56112">
    <property type="entry name" value="Protein kinase-like (PK-like)"/>
    <property type="match status" value="1"/>
</dbReference>
<dbReference type="GO" id="GO:0000776">
    <property type="term" value="C:kinetochore"/>
    <property type="evidence" value="ECO:0007669"/>
    <property type="project" value="UniProtKB-KW"/>
</dbReference>
<evidence type="ECO:0000256" key="6">
    <source>
        <dbReference type="SAM" id="MobiDB-lite"/>
    </source>
</evidence>
<dbReference type="SMART" id="SM00220">
    <property type="entry name" value="S_TKc"/>
    <property type="match status" value="1"/>
</dbReference>
<dbReference type="GO" id="GO:0051754">
    <property type="term" value="P:meiotic sister chromatid cohesion, centromeric"/>
    <property type="evidence" value="ECO:0007669"/>
    <property type="project" value="TreeGrafter"/>
</dbReference>